<evidence type="ECO:0000313" key="9">
    <source>
        <dbReference type="EMBL" id="KAL2844369.1"/>
    </source>
</evidence>
<evidence type="ECO:0000256" key="4">
    <source>
        <dbReference type="ARBA" id="ARBA00023015"/>
    </source>
</evidence>
<dbReference type="Pfam" id="PF00172">
    <property type="entry name" value="Zn_clus"/>
    <property type="match status" value="1"/>
</dbReference>
<organism evidence="9 10">
    <name type="scientific">Aspergillus pseudoustus</name>
    <dbReference type="NCBI Taxonomy" id="1810923"/>
    <lineage>
        <taxon>Eukaryota</taxon>
        <taxon>Fungi</taxon>
        <taxon>Dikarya</taxon>
        <taxon>Ascomycota</taxon>
        <taxon>Pezizomycotina</taxon>
        <taxon>Eurotiomycetes</taxon>
        <taxon>Eurotiomycetidae</taxon>
        <taxon>Eurotiales</taxon>
        <taxon>Aspergillaceae</taxon>
        <taxon>Aspergillus</taxon>
        <taxon>Aspergillus subgen. Nidulantes</taxon>
    </lineage>
</organism>
<keyword evidence="6" id="KW-0804">Transcription</keyword>
<comment type="subcellular location">
    <subcellularLocation>
        <location evidence="1">Nucleus</location>
    </subcellularLocation>
</comment>
<dbReference type="Gene3D" id="4.10.240.10">
    <property type="entry name" value="Zn(2)-C6 fungal-type DNA-binding domain"/>
    <property type="match status" value="1"/>
</dbReference>
<dbReference type="CDD" id="cd12148">
    <property type="entry name" value="fungal_TF_MHR"/>
    <property type="match status" value="1"/>
</dbReference>
<dbReference type="PROSITE" id="PS00463">
    <property type="entry name" value="ZN2_CY6_FUNGAL_1"/>
    <property type="match status" value="1"/>
</dbReference>
<dbReference type="InterPro" id="IPR036864">
    <property type="entry name" value="Zn2-C6_fun-type_DNA-bd_sf"/>
</dbReference>
<evidence type="ECO:0000256" key="6">
    <source>
        <dbReference type="ARBA" id="ARBA00023163"/>
    </source>
</evidence>
<feature type="domain" description="Zn(2)-C6 fungal-type" evidence="8">
    <location>
        <begin position="19"/>
        <end position="52"/>
    </location>
</feature>
<keyword evidence="10" id="KW-1185">Reference proteome</keyword>
<evidence type="ECO:0000256" key="2">
    <source>
        <dbReference type="ARBA" id="ARBA00022723"/>
    </source>
</evidence>
<keyword evidence="4" id="KW-0805">Transcription regulation</keyword>
<dbReference type="PROSITE" id="PS50048">
    <property type="entry name" value="ZN2_CY6_FUNGAL_2"/>
    <property type="match status" value="1"/>
</dbReference>
<gene>
    <name evidence="9" type="ORF">BJY01DRAFT_263996</name>
</gene>
<dbReference type="PANTHER" id="PTHR31845:SF21">
    <property type="entry name" value="REGULATORY PROTEIN LEU3"/>
    <property type="match status" value="1"/>
</dbReference>
<accession>A0ABR4JWK0</accession>
<keyword evidence="2" id="KW-0479">Metal-binding</keyword>
<keyword evidence="3" id="KW-0862">Zinc</keyword>
<sequence>METQTTLPSRKRTHARRKACNECKQHKLRCDSVRTPTEPCSRCRRLKIECKVEPSFQRVSRRKRNAEMENEIAGLRQRLATSGTDLVSQCSGEATLGGLPASEPAGLAQSCSPGITAPIALTPLTAPSERSAPEPEDTPWTLETVQLPESTVAELFCAYFENYHPFLPLLDPQKSPLDYLRSCPLQAWTIICTSSRREYSQSNFLSLLSGPFTRLMWATLNSIPQDYNVIKALCLLCTWPLPTTTQRADPTFILSGLMMQMAMQAGLHRPVRAEEFTTLYISHGEAVKDRLQTWYICNMVAQNVATGYGQPSGTVYDWALEPTSLQNAGYYPSEDLCVRFRIEKFCDHVTRSLYNGQLDGATFITTEKLLIVQLLENELREIESGAGKDITGMSLLYVRAAELHLRCFVFLASNGPAEHLAKLFIAATAFLSRVLDLETTGQIGYATNYIVQMIVSATFALMRILKSRAFRHQIDFEYGKLLFNGGISALRRTSIMRRDRPDRLADVLAEMWNADDEMATPEEDKEDTLQLKICCRMSMSHLFDTVWRWRHRFRRGKDAEQIQDFCCVYLSPNLSDTDAKGKLNAVGGMTAQQGEGFLQDPTLACPSQFSNELPILNDGQFSEIFDSLGWVFDDLPHGLDIPPGV</sequence>
<name>A0ABR4JWK0_9EURO</name>
<dbReference type="CDD" id="cd00067">
    <property type="entry name" value="GAL4"/>
    <property type="match status" value="1"/>
</dbReference>
<evidence type="ECO:0000256" key="7">
    <source>
        <dbReference type="ARBA" id="ARBA00023242"/>
    </source>
</evidence>
<dbReference type="Pfam" id="PF04082">
    <property type="entry name" value="Fungal_trans"/>
    <property type="match status" value="1"/>
</dbReference>
<dbReference type="SUPFAM" id="SSF57701">
    <property type="entry name" value="Zn2/Cys6 DNA-binding domain"/>
    <property type="match status" value="1"/>
</dbReference>
<dbReference type="Proteomes" id="UP001610446">
    <property type="component" value="Unassembled WGS sequence"/>
</dbReference>
<evidence type="ECO:0000256" key="5">
    <source>
        <dbReference type="ARBA" id="ARBA00023125"/>
    </source>
</evidence>
<dbReference type="InterPro" id="IPR007219">
    <property type="entry name" value="XnlR_reg_dom"/>
</dbReference>
<keyword evidence="7" id="KW-0539">Nucleus</keyword>
<comment type="caution">
    <text evidence="9">The sequence shown here is derived from an EMBL/GenBank/DDBJ whole genome shotgun (WGS) entry which is preliminary data.</text>
</comment>
<evidence type="ECO:0000259" key="8">
    <source>
        <dbReference type="PROSITE" id="PS50048"/>
    </source>
</evidence>
<dbReference type="EMBL" id="JBFXLU010000081">
    <property type="protein sequence ID" value="KAL2844369.1"/>
    <property type="molecule type" value="Genomic_DNA"/>
</dbReference>
<reference evidence="9 10" key="1">
    <citation type="submission" date="2024-07" db="EMBL/GenBank/DDBJ databases">
        <title>Section-level genome sequencing and comparative genomics of Aspergillus sections Usti and Cavernicolus.</title>
        <authorList>
            <consortium name="Lawrence Berkeley National Laboratory"/>
            <person name="Nybo J.L."/>
            <person name="Vesth T.C."/>
            <person name="Theobald S."/>
            <person name="Frisvad J.C."/>
            <person name="Larsen T.O."/>
            <person name="Kjaerboelling I."/>
            <person name="Rothschild-Mancinelli K."/>
            <person name="Lyhne E.K."/>
            <person name="Kogle M.E."/>
            <person name="Barry K."/>
            <person name="Clum A."/>
            <person name="Na H."/>
            <person name="Ledsgaard L."/>
            <person name="Lin J."/>
            <person name="Lipzen A."/>
            <person name="Kuo A."/>
            <person name="Riley R."/>
            <person name="Mondo S."/>
            <person name="Labutti K."/>
            <person name="Haridas S."/>
            <person name="Pangalinan J."/>
            <person name="Salamov A.A."/>
            <person name="Simmons B.A."/>
            <person name="Magnuson J.K."/>
            <person name="Chen J."/>
            <person name="Drula E."/>
            <person name="Henrissat B."/>
            <person name="Wiebenga A."/>
            <person name="Lubbers R.J."/>
            <person name="Gomes A.C."/>
            <person name="Makela M.R."/>
            <person name="Stajich J."/>
            <person name="Grigoriev I.V."/>
            <person name="Mortensen U.H."/>
            <person name="De Vries R.P."/>
            <person name="Baker S.E."/>
            <person name="Andersen M.R."/>
        </authorList>
    </citation>
    <scope>NUCLEOTIDE SEQUENCE [LARGE SCALE GENOMIC DNA]</scope>
    <source>
        <strain evidence="9 10">CBS 123904</strain>
    </source>
</reference>
<dbReference type="InterPro" id="IPR001138">
    <property type="entry name" value="Zn2Cys6_DnaBD"/>
</dbReference>
<protein>
    <recommendedName>
        <fullName evidence="8">Zn(2)-C6 fungal-type domain-containing protein</fullName>
    </recommendedName>
</protein>
<evidence type="ECO:0000256" key="3">
    <source>
        <dbReference type="ARBA" id="ARBA00022833"/>
    </source>
</evidence>
<evidence type="ECO:0000313" key="10">
    <source>
        <dbReference type="Proteomes" id="UP001610446"/>
    </source>
</evidence>
<dbReference type="InterPro" id="IPR051089">
    <property type="entry name" value="prtT"/>
</dbReference>
<dbReference type="PANTHER" id="PTHR31845">
    <property type="entry name" value="FINGER DOMAIN PROTEIN, PUTATIVE-RELATED"/>
    <property type="match status" value="1"/>
</dbReference>
<keyword evidence="5" id="KW-0238">DNA-binding</keyword>
<evidence type="ECO:0000256" key="1">
    <source>
        <dbReference type="ARBA" id="ARBA00004123"/>
    </source>
</evidence>
<proteinExistence type="predicted"/>
<dbReference type="SMART" id="SM00066">
    <property type="entry name" value="GAL4"/>
    <property type="match status" value="1"/>
</dbReference>